<gene>
    <name evidence="2" type="ORF">CAL15_22150</name>
</gene>
<dbReference type="Pfam" id="PF13380">
    <property type="entry name" value="CoA_binding_2"/>
    <property type="match status" value="1"/>
</dbReference>
<dbReference type="Gene3D" id="3.40.50.720">
    <property type="entry name" value="NAD(P)-binding Rossmann-like Domain"/>
    <property type="match status" value="1"/>
</dbReference>
<dbReference type="Pfam" id="PF13549">
    <property type="entry name" value="ATP-grasp_5"/>
    <property type="match status" value="1"/>
</dbReference>
<dbReference type="KEGG" id="bgm:CAL15_22150"/>
<evidence type="ECO:0000313" key="2">
    <source>
        <dbReference type="EMBL" id="ARP96827.1"/>
    </source>
</evidence>
<dbReference type="Proteomes" id="UP000194161">
    <property type="component" value="Chromosome"/>
</dbReference>
<feature type="domain" description="CoA-binding" evidence="1">
    <location>
        <begin position="11"/>
        <end position="106"/>
    </location>
</feature>
<organism evidence="2 3">
    <name type="scientific">Bordetella genomosp. 13</name>
    <dbReference type="NCBI Taxonomy" id="463040"/>
    <lineage>
        <taxon>Bacteria</taxon>
        <taxon>Pseudomonadati</taxon>
        <taxon>Pseudomonadota</taxon>
        <taxon>Betaproteobacteria</taxon>
        <taxon>Burkholderiales</taxon>
        <taxon>Alcaligenaceae</taxon>
        <taxon>Bordetella</taxon>
    </lineage>
</organism>
<dbReference type="Gene3D" id="3.30.1490.20">
    <property type="entry name" value="ATP-grasp fold, A domain"/>
    <property type="match status" value="1"/>
</dbReference>
<keyword evidence="3" id="KW-1185">Reference proteome</keyword>
<dbReference type="Gene3D" id="3.40.50.261">
    <property type="entry name" value="Succinyl-CoA synthetase domains"/>
    <property type="match status" value="2"/>
</dbReference>
<name>A0A1W6ZHS0_9BORD</name>
<accession>A0A1W6ZHS0</accession>
<dbReference type="Pfam" id="PF13607">
    <property type="entry name" value="Succ_CoA_lig"/>
    <property type="match status" value="1"/>
</dbReference>
<dbReference type="PANTHER" id="PTHR42793:SF4">
    <property type="entry name" value="BLL6376 PROTEIN"/>
    <property type="match status" value="1"/>
</dbReference>
<dbReference type="OrthoDB" id="8664175at2"/>
<evidence type="ECO:0000259" key="1">
    <source>
        <dbReference type="SMART" id="SM00881"/>
    </source>
</evidence>
<dbReference type="InterPro" id="IPR013815">
    <property type="entry name" value="ATP_grasp_subdomain_1"/>
</dbReference>
<proteinExistence type="predicted"/>
<dbReference type="InterPro" id="IPR032875">
    <property type="entry name" value="Succ_CoA_lig_flav_dom"/>
</dbReference>
<dbReference type="SUPFAM" id="SSF51735">
    <property type="entry name" value="NAD(P)-binding Rossmann-fold domains"/>
    <property type="match status" value="1"/>
</dbReference>
<dbReference type="PANTHER" id="PTHR42793">
    <property type="entry name" value="COA BINDING DOMAIN CONTAINING PROTEIN"/>
    <property type="match status" value="1"/>
</dbReference>
<dbReference type="RefSeq" id="WP_086080475.1">
    <property type="nucleotide sequence ID" value="NZ_CP021111.1"/>
</dbReference>
<dbReference type="SUPFAM" id="SSF56059">
    <property type="entry name" value="Glutathione synthetase ATP-binding domain-like"/>
    <property type="match status" value="1"/>
</dbReference>
<reference evidence="2 3" key="1">
    <citation type="submission" date="2017-05" db="EMBL/GenBank/DDBJ databases">
        <title>Complete and WGS of Bordetella genogroups.</title>
        <authorList>
            <person name="Spilker T."/>
            <person name="LiPuma J."/>
        </authorList>
    </citation>
    <scope>NUCLEOTIDE SEQUENCE [LARGE SCALE GENOMIC DNA]</scope>
    <source>
        <strain evidence="2 3">AU7206</strain>
    </source>
</reference>
<dbReference type="InterPro" id="IPR016102">
    <property type="entry name" value="Succinyl-CoA_synth-like"/>
</dbReference>
<dbReference type="InterPro" id="IPR036291">
    <property type="entry name" value="NAD(P)-bd_dom_sf"/>
</dbReference>
<dbReference type="EMBL" id="CP021111">
    <property type="protein sequence ID" value="ARP96827.1"/>
    <property type="molecule type" value="Genomic_DNA"/>
</dbReference>
<dbReference type="InterPro" id="IPR003781">
    <property type="entry name" value="CoA-bd"/>
</dbReference>
<dbReference type="STRING" id="463040.CAL15_22150"/>
<dbReference type="AlphaFoldDB" id="A0A1W6ZHS0"/>
<dbReference type="SUPFAM" id="SSF52210">
    <property type="entry name" value="Succinyl-CoA synthetase domains"/>
    <property type="match status" value="2"/>
</dbReference>
<dbReference type="SMART" id="SM00881">
    <property type="entry name" value="CoA_binding"/>
    <property type="match status" value="1"/>
</dbReference>
<evidence type="ECO:0000313" key="3">
    <source>
        <dbReference type="Proteomes" id="UP000194161"/>
    </source>
</evidence>
<protein>
    <submittedName>
        <fullName evidence="2">CoA-binding protein</fullName>
    </submittedName>
</protein>
<dbReference type="Gene3D" id="3.30.470.20">
    <property type="entry name" value="ATP-grasp fold, B domain"/>
    <property type="match status" value="1"/>
</dbReference>
<dbReference type="GO" id="GO:0005524">
    <property type="term" value="F:ATP binding"/>
    <property type="evidence" value="ECO:0007669"/>
    <property type="project" value="InterPro"/>
</dbReference>
<sequence length="702" mass="72503">MAATQRGLGSLLAPASVAIVGASDNPDKIGGRPIYYMKRHGYGGRIYPINAQRATVQGETAWARLSDLPDVPDLAIVAVPGEQAVQAVDQCAAMGVGAAIVIAAGFSETGEAGRALQDGMTQRARAAGMRVVGPNSQGMANFGNGAIACFSTMFLEVEPEDGPVAVLSQSGGMSAMMYGLLRQRGIGVRHMHATGNEADVTVAELADAVLDDPDMRAVLLYLESLRDAGQLAAAASKARERGVPLIAVKAGRTPAGSLAAASHTGALANEDRAVQAFFDRHAILRARDPQELARYAELAMRGALPAGRRVVVVSNSGASCVLAADAAHQAGLEVASLAASTQQALAQRLPGFATTDNPVDITAALLSNNGLFGDVLPIIGRDPAADMFVVDIPVAGRGYDVAAFARDTAAFSREAARPVAVVAWQEPVARAFREQGIAVLDDEQQAMGALAALADLRQRWSRTPVNWPARPDAPLPAGSDPFLSEAESLAWLGSQGLPVMPHTLCSDADAAVQAWRAAGTAVAVKACAAQLPHKSEHGLVALGLDSETRVREAVAAQSATLKRLGVRAEGWIVAPMQPALHECALGVNVDPVFGPVVLVGAGGKYVEAMGDVAVLVPPFDEDEVLRRLRSLRIGALLQGVRGEPPADARALAAMAVTLGQAALAAGTTLRSIDINPVRVRADGLGVVAVDALVERAAGSPAG</sequence>